<gene>
    <name evidence="1" type="ORF">PSON_ATCC_30995.1.T0620165</name>
</gene>
<evidence type="ECO:0000313" key="2">
    <source>
        <dbReference type="Proteomes" id="UP000692954"/>
    </source>
</evidence>
<organism evidence="1 2">
    <name type="scientific">Paramecium sonneborni</name>
    <dbReference type="NCBI Taxonomy" id="65129"/>
    <lineage>
        <taxon>Eukaryota</taxon>
        <taxon>Sar</taxon>
        <taxon>Alveolata</taxon>
        <taxon>Ciliophora</taxon>
        <taxon>Intramacronucleata</taxon>
        <taxon>Oligohymenophorea</taxon>
        <taxon>Peniculida</taxon>
        <taxon>Parameciidae</taxon>
        <taxon>Paramecium</taxon>
    </lineage>
</organism>
<protein>
    <submittedName>
        <fullName evidence="1">Uncharacterized protein</fullName>
    </submittedName>
</protein>
<dbReference type="Proteomes" id="UP000692954">
    <property type="component" value="Unassembled WGS sequence"/>
</dbReference>
<evidence type="ECO:0000313" key="1">
    <source>
        <dbReference type="EMBL" id="CAD8094382.1"/>
    </source>
</evidence>
<reference evidence="1" key="1">
    <citation type="submission" date="2021-01" db="EMBL/GenBank/DDBJ databases">
        <authorList>
            <consortium name="Genoscope - CEA"/>
            <person name="William W."/>
        </authorList>
    </citation>
    <scope>NUCLEOTIDE SEQUENCE</scope>
</reference>
<dbReference type="AlphaFoldDB" id="A0A8S1NQ93"/>
<dbReference type="EMBL" id="CAJJDN010000062">
    <property type="protein sequence ID" value="CAD8094382.1"/>
    <property type="molecule type" value="Genomic_DNA"/>
</dbReference>
<keyword evidence="2" id="KW-1185">Reference proteome</keyword>
<sequence>MVIQKCFGENNSSFQARQHSLSVNSSHKTLDDFNKSLKSQGEMFFTQFASIFIETLNHWHSIPNKYITFFIPQSHSPPRLRSIKF</sequence>
<name>A0A8S1NQ93_9CILI</name>
<proteinExistence type="predicted"/>
<comment type="caution">
    <text evidence="1">The sequence shown here is derived from an EMBL/GenBank/DDBJ whole genome shotgun (WGS) entry which is preliminary data.</text>
</comment>
<accession>A0A8S1NQ93</accession>